<gene>
    <name evidence="1" type="ORF">J0A68_14695</name>
</gene>
<dbReference type="Proteomes" id="UP000664317">
    <property type="component" value="Unassembled WGS sequence"/>
</dbReference>
<dbReference type="EMBL" id="JAFKCT010000006">
    <property type="protein sequence ID" value="MBN7812199.1"/>
    <property type="molecule type" value="Genomic_DNA"/>
</dbReference>
<reference evidence="1 2" key="1">
    <citation type="submission" date="2021-03" db="EMBL/GenBank/DDBJ databases">
        <title>novel species isolated from a fishpond in China.</title>
        <authorList>
            <person name="Lu H."/>
            <person name="Cai Z."/>
        </authorList>
    </citation>
    <scope>NUCLEOTIDE SEQUENCE [LARGE SCALE GENOMIC DNA]</scope>
    <source>
        <strain evidence="1 2">H41</strain>
    </source>
</reference>
<comment type="caution">
    <text evidence="1">The sequence shown here is derived from an EMBL/GenBank/DDBJ whole genome shotgun (WGS) entry which is preliminary data.</text>
</comment>
<proteinExistence type="predicted"/>
<sequence length="262" mass="30516">MGSWSLEICNNKQAIPYYKVTRKLLVPLIILITAFGQKSQSADNILSNSREVTIDSLQTFSITNATADDFYTAKSKSRDKILYDTTTFKKVNGEIKLPVDRKWKPFVTFTDTLLNTDETDFREYQYLGQFDKIGFYIVVGSFWEHYECYLVDKRTGRQTTIWNTPTISPDDKFIANLSMAYGLEGIPNGLQIWRIDRQENNQVEPISLVKHLELDQQIWVPDNFVWESDNSLILKVASVDKFMNENGQPNKNDFYYLRLRIK</sequence>
<name>A0ABS3C9B7_9BACT</name>
<evidence type="ECO:0000313" key="2">
    <source>
        <dbReference type="Proteomes" id="UP000664317"/>
    </source>
</evidence>
<organism evidence="1 2">
    <name type="scientific">Algoriphagus oliviformis</name>
    <dbReference type="NCBI Taxonomy" id="2811231"/>
    <lineage>
        <taxon>Bacteria</taxon>
        <taxon>Pseudomonadati</taxon>
        <taxon>Bacteroidota</taxon>
        <taxon>Cytophagia</taxon>
        <taxon>Cytophagales</taxon>
        <taxon>Cyclobacteriaceae</taxon>
        <taxon>Algoriphagus</taxon>
    </lineage>
</organism>
<accession>A0ABS3C9B7</accession>
<evidence type="ECO:0000313" key="1">
    <source>
        <dbReference type="EMBL" id="MBN7812199.1"/>
    </source>
</evidence>
<protein>
    <submittedName>
        <fullName evidence="1">Uncharacterized protein</fullName>
    </submittedName>
</protein>
<dbReference type="RefSeq" id="WP_206578976.1">
    <property type="nucleotide sequence ID" value="NZ_JAFKCT010000006.1"/>
</dbReference>
<keyword evidence="2" id="KW-1185">Reference proteome</keyword>